<name>A0A1F5S497_9BACT</name>
<sequence>MALRQGNNFALGGIKMGEKILAIGFTPDAELQGLEGVTFVSKEDIAKCDPSSFDKVVYRHPNIDGVEGPDENLAALIKKLPPEMELVVYCNKPCVDFGLIAGRGCKTLMANMPATLAQALNNNK</sequence>
<evidence type="ECO:0000313" key="2">
    <source>
        <dbReference type="Proteomes" id="UP000178323"/>
    </source>
</evidence>
<accession>A0A1F5S497</accession>
<gene>
    <name evidence="1" type="ORF">A2Y83_04480</name>
</gene>
<proteinExistence type="predicted"/>
<dbReference type="EMBL" id="MFFS01000060">
    <property type="protein sequence ID" value="OGF21505.1"/>
    <property type="molecule type" value="Genomic_DNA"/>
</dbReference>
<evidence type="ECO:0000313" key="1">
    <source>
        <dbReference type="EMBL" id="OGF21505.1"/>
    </source>
</evidence>
<reference evidence="1 2" key="1">
    <citation type="journal article" date="2016" name="Nat. Commun.">
        <title>Thousands of microbial genomes shed light on interconnected biogeochemical processes in an aquifer system.</title>
        <authorList>
            <person name="Anantharaman K."/>
            <person name="Brown C.T."/>
            <person name="Hug L.A."/>
            <person name="Sharon I."/>
            <person name="Castelle C.J."/>
            <person name="Probst A.J."/>
            <person name="Thomas B.C."/>
            <person name="Singh A."/>
            <person name="Wilkins M.J."/>
            <person name="Karaoz U."/>
            <person name="Brodie E.L."/>
            <person name="Williams K.H."/>
            <person name="Hubbard S.S."/>
            <person name="Banfield J.F."/>
        </authorList>
    </citation>
    <scope>NUCLEOTIDE SEQUENCE [LARGE SCALE GENOMIC DNA]</scope>
</reference>
<protein>
    <submittedName>
        <fullName evidence="1">Uncharacterized protein</fullName>
    </submittedName>
</protein>
<organism evidence="1 2">
    <name type="scientific">Candidatus Falkowbacteria bacterium RBG_13_39_14</name>
    <dbReference type="NCBI Taxonomy" id="1797985"/>
    <lineage>
        <taxon>Bacteria</taxon>
        <taxon>Candidatus Falkowiibacteriota</taxon>
    </lineage>
</organism>
<dbReference type="AlphaFoldDB" id="A0A1F5S497"/>
<comment type="caution">
    <text evidence="1">The sequence shown here is derived from an EMBL/GenBank/DDBJ whole genome shotgun (WGS) entry which is preliminary data.</text>
</comment>
<dbReference type="Proteomes" id="UP000178323">
    <property type="component" value="Unassembled WGS sequence"/>
</dbReference>